<organism evidence="2 3">
    <name type="scientific">Aspergillus glaucus CBS 516.65</name>
    <dbReference type="NCBI Taxonomy" id="1160497"/>
    <lineage>
        <taxon>Eukaryota</taxon>
        <taxon>Fungi</taxon>
        <taxon>Dikarya</taxon>
        <taxon>Ascomycota</taxon>
        <taxon>Pezizomycotina</taxon>
        <taxon>Eurotiomycetes</taxon>
        <taxon>Eurotiomycetidae</taxon>
        <taxon>Eurotiales</taxon>
        <taxon>Aspergillaceae</taxon>
        <taxon>Aspergillus</taxon>
        <taxon>Aspergillus subgen. Aspergillus</taxon>
    </lineage>
</organism>
<evidence type="ECO:0000313" key="2">
    <source>
        <dbReference type="EMBL" id="OJJ87578.1"/>
    </source>
</evidence>
<evidence type="ECO:0000313" key="3">
    <source>
        <dbReference type="Proteomes" id="UP000184300"/>
    </source>
</evidence>
<reference evidence="3" key="1">
    <citation type="journal article" date="2017" name="Genome Biol.">
        <title>Comparative genomics reveals high biological diversity and specific adaptations in the industrially and medically important fungal genus Aspergillus.</title>
        <authorList>
            <person name="de Vries R.P."/>
            <person name="Riley R."/>
            <person name="Wiebenga A."/>
            <person name="Aguilar-Osorio G."/>
            <person name="Amillis S."/>
            <person name="Uchima C.A."/>
            <person name="Anderluh G."/>
            <person name="Asadollahi M."/>
            <person name="Askin M."/>
            <person name="Barry K."/>
            <person name="Battaglia E."/>
            <person name="Bayram O."/>
            <person name="Benocci T."/>
            <person name="Braus-Stromeyer S.A."/>
            <person name="Caldana C."/>
            <person name="Canovas D."/>
            <person name="Cerqueira G.C."/>
            <person name="Chen F."/>
            <person name="Chen W."/>
            <person name="Choi C."/>
            <person name="Clum A."/>
            <person name="Dos Santos R.A."/>
            <person name="Damasio A.R."/>
            <person name="Diallinas G."/>
            <person name="Emri T."/>
            <person name="Fekete E."/>
            <person name="Flipphi M."/>
            <person name="Freyberg S."/>
            <person name="Gallo A."/>
            <person name="Gournas C."/>
            <person name="Habgood R."/>
            <person name="Hainaut M."/>
            <person name="Harispe M.L."/>
            <person name="Henrissat B."/>
            <person name="Hilden K.S."/>
            <person name="Hope R."/>
            <person name="Hossain A."/>
            <person name="Karabika E."/>
            <person name="Karaffa L."/>
            <person name="Karanyi Z."/>
            <person name="Krasevec N."/>
            <person name="Kuo A."/>
            <person name="Kusch H."/>
            <person name="LaButti K."/>
            <person name="Lagendijk E.L."/>
            <person name="Lapidus A."/>
            <person name="Levasseur A."/>
            <person name="Lindquist E."/>
            <person name="Lipzen A."/>
            <person name="Logrieco A.F."/>
            <person name="MacCabe A."/>
            <person name="Maekelae M.R."/>
            <person name="Malavazi I."/>
            <person name="Melin P."/>
            <person name="Meyer V."/>
            <person name="Mielnichuk N."/>
            <person name="Miskei M."/>
            <person name="Molnar A.P."/>
            <person name="Mule G."/>
            <person name="Ngan C.Y."/>
            <person name="Orejas M."/>
            <person name="Orosz E."/>
            <person name="Ouedraogo J.P."/>
            <person name="Overkamp K.M."/>
            <person name="Park H.-S."/>
            <person name="Perrone G."/>
            <person name="Piumi F."/>
            <person name="Punt P.J."/>
            <person name="Ram A.F."/>
            <person name="Ramon A."/>
            <person name="Rauscher S."/>
            <person name="Record E."/>
            <person name="Riano-Pachon D.M."/>
            <person name="Robert V."/>
            <person name="Roehrig J."/>
            <person name="Ruller R."/>
            <person name="Salamov A."/>
            <person name="Salih N.S."/>
            <person name="Samson R.A."/>
            <person name="Sandor E."/>
            <person name="Sanguinetti M."/>
            <person name="Schuetze T."/>
            <person name="Sepcic K."/>
            <person name="Shelest E."/>
            <person name="Sherlock G."/>
            <person name="Sophianopoulou V."/>
            <person name="Squina F.M."/>
            <person name="Sun H."/>
            <person name="Susca A."/>
            <person name="Todd R.B."/>
            <person name="Tsang A."/>
            <person name="Unkles S.E."/>
            <person name="van de Wiele N."/>
            <person name="van Rossen-Uffink D."/>
            <person name="Oliveira J.V."/>
            <person name="Vesth T.C."/>
            <person name="Visser J."/>
            <person name="Yu J.-H."/>
            <person name="Zhou M."/>
            <person name="Andersen M.R."/>
            <person name="Archer D.B."/>
            <person name="Baker S.E."/>
            <person name="Benoit I."/>
            <person name="Brakhage A.A."/>
            <person name="Braus G.H."/>
            <person name="Fischer R."/>
            <person name="Frisvad J.C."/>
            <person name="Goldman G.H."/>
            <person name="Houbraken J."/>
            <person name="Oakley B."/>
            <person name="Pocsi I."/>
            <person name="Scazzocchio C."/>
            <person name="Seiboth B."/>
            <person name="vanKuyk P.A."/>
            <person name="Wortman J."/>
            <person name="Dyer P.S."/>
            <person name="Grigoriev I.V."/>
        </authorList>
    </citation>
    <scope>NUCLEOTIDE SEQUENCE [LARGE SCALE GENOMIC DNA]</scope>
    <source>
        <strain evidence="3">CBS 516.65</strain>
    </source>
</reference>
<keyword evidence="1" id="KW-0472">Membrane</keyword>
<proteinExistence type="predicted"/>
<dbReference type="Proteomes" id="UP000184300">
    <property type="component" value="Unassembled WGS sequence"/>
</dbReference>
<feature type="transmembrane region" description="Helical" evidence="1">
    <location>
        <begin position="52"/>
        <end position="73"/>
    </location>
</feature>
<dbReference type="VEuPathDB" id="FungiDB:ASPGLDRAFT_967381"/>
<dbReference type="GeneID" id="34466854"/>
<protein>
    <submittedName>
        <fullName evidence="2">Uncharacterized protein</fullName>
    </submittedName>
</protein>
<name>A0A1L9VUH5_ASPGL</name>
<dbReference type="RefSeq" id="XP_022404261.1">
    <property type="nucleotide sequence ID" value="XM_022550594.1"/>
</dbReference>
<sequence length="233" mass="26338">MKTMQKLLQSLLCCDQISMFPIGHEAGTKSEAILTDRRQDFLFRNLRRRLQLSLALSSALLSLPFLLHCFFFYSDFTSYCHLPRSAVVYTILAALASCHERQLHFFHRNFYHHVLQQTRLPSSFLPGTRPRRRPLPTATIRRRSQRLLQPRRPRRLPTPTKLRISSSSKLWLRIAAAPRPADVLSAAGISASATAAGVLSGSAGSRRVNWGWYLRGYNGGAGMLLLFGLDFLG</sequence>
<keyword evidence="3" id="KW-1185">Reference proteome</keyword>
<accession>A0A1L9VUH5</accession>
<keyword evidence="1" id="KW-1133">Transmembrane helix</keyword>
<gene>
    <name evidence="2" type="ORF">ASPGLDRAFT_967381</name>
</gene>
<evidence type="ECO:0000256" key="1">
    <source>
        <dbReference type="SAM" id="Phobius"/>
    </source>
</evidence>
<dbReference type="EMBL" id="KV878890">
    <property type="protein sequence ID" value="OJJ87578.1"/>
    <property type="molecule type" value="Genomic_DNA"/>
</dbReference>
<keyword evidence="1" id="KW-0812">Transmembrane</keyword>
<dbReference type="AlphaFoldDB" id="A0A1L9VUH5"/>